<dbReference type="STRING" id="946333.A4W93_20940"/>
<name>A0A1W6LD68_9BURK</name>
<dbReference type="InterPro" id="IPR000726">
    <property type="entry name" value="Glyco_hydro_19_cat"/>
</dbReference>
<dbReference type="InterPro" id="IPR052354">
    <property type="entry name" value="Cell_Wall_Dynamics_Protein"/>
</dbReference>
<dbReference type="Gene3D" id="1.10.101.10">
    <property type="entry name" value="PGBD-like superfamily/PGBD"/>
    <property type="match status" value="1"/>
</dbReference>
<reference evidence="1 2" key="1">
    <citation type="submission" date="2016-04" db="EMBL/GenBank/DDBJ databases">
        <title>Complete genome sequence of natural rubber-degrading, novel Gram-negative bacterium, Rhizobacter gummiphilus strain NS21.</title>
        <authorList>
            <person name="Tabata M."/>
            <person name="Kasai D."/>
            <person name="Fukuda M."/>
        </authorList>
    </citation>
    <scope>NUCLEOTIDE SEQUENCE [LARGE SCALE GENOMIC DNA]</scope>
    <source>
        <strain evidence="1 2">NS21</strain>
    </source>
</reference>
<dbReference type="InterPro" id="IPR023346">
    <property type="entry name" value="Lysozyme-like_dom_sf"/>
</dbReference>
<dbReference type="SUPFAM" id="SSF47090">
    <property type="entry name" value="PGBD-like"/>
    <property type="match status" value="1"/>
</dbReference>
<dbReference type="RefSeq" id="WP_085752465.1">
    <property type="nucleotide sequence ID" value="NZ_BSPR01000006.1"/>
</dbReference>
<dbReference type="GO" id="GO:0006032">
    <property type="term" value="P:chitin catabolic process"/>
    <property type="evidence" value="ECO:0007669"/>
    <property type="project" value="InterPro"/>
</dbReference>
<evidence type="ECO:0000313" key="1">
    <source>
        <dbReference type="EMBL" id="ARN22167.1"/>
    </source>
</evidence>
<dbReference type="Gene3D" id="1.10.530.10">
    <property type="match status" value="1"/>
</dbReference>
<dbReference type="OrthoDB" id="1491023at2"/>
<dbReference type="EMBL" id="CP015118">
    <property type="protein sequence ID" value="ARN22167.1"/>
    <property type="molecule type" value="Genomic_DNA"/>
</dbReference>
<dbReference type="SUPFAM" id="SSF53955">
    <property type="entry name" value="Lysozyme-like"/>
    <property type="match status" value="1"/>
</dbReference>
<dbReference type="InterPro" id="IPR002477">
    <property type="entry name" value="Peptidoglycan-bd-like"/>
</dbReference>
<dbReference type="PANTHER" id="PTHR34408">
    <property type="entry name" value="FAMILY PROTEIN, PUTATIVE-RELATED"/>
    <property type="match status" value="1"/>
</dbReference>
<dbReference type="PANTHER" id="PTHR34408:SF1">
    <property type="entry name" value="GLYCOSYL HYDROLASE FAMILY 19 DOMAIN-CONTAINING PROTEIN HI_1415"/>
    <property type="match status" value="1"/>
</dbReference>
<evidence type="ECO:0000313" key="2">
    <source>
        <dbReference type="Proteomes" id="UP000193427"/>
    </source>
</evidence>
<sequence length="270" mass="29311">MIPVDAQTMFEVAPRFSGSLAEKQRAIVTEVGAVLAPTLARYGIDTRLRIAHFLAQTCHESAGFRTTEEFASGDRYEGRQDLGNTQPGDGRRYKGRGLLQLTGRANYRDLGTRLGIDLEGDPEAAAEPVLSLTIACEFWKKNKVNAACDLDDVVRVTRIVNGGTNGLADRRELTARAKAAIARLEGIRILGEDPPSQGRPVLRRGSRGDAVVELQRLLQKLGFMVAVDADFGPGTEVAVAAFQRGQKLDVDGIVGQKTWVALDAALKKRK</sequence>
<dbReference type="InterPro" id="IPR036366">
    <property type="entry name" value="PGBDSf"/>
</dbReference>
<proteinExistence type="predicted"/>
<dbReference type="GO" id="GO:0016998">
    <property type="term" value="P:cell wall macromolecule catabolic process"/>
    <property type="evidence" value="ECO:0007669"/>
    <property type="project" value="InterPro"/>
</dbReference>
<gene>
    <name evidence="1" type="ORF">A4W93_20940</name>
</gene>
<protein>
    <submittedName>
        <fullName evidence="1">Peptidoglycan-binding protein</fullName>
    </submittedName>
</protein>
<dbReference type="Proteomes" id="UP000193427">
    <property type="component" value="Chromosome"/>
</dbReference>
<dbReference type="InterPro" id="IPR036365">
    <property type="entry name" value="PGBD-like_sf"/>
</dbReference>
<dbReference type="AlphaFoldDB" id="A0A1W6LD68"/>
<organism evidence="1 2">
    <name type="scientific">Piscinibacter gummiphilus</name>
    <dbReference type="NCBI Taxonomy" id="946333"/>
    <lineage>
        <taxon>Bacteria</taxon>
        <taxon>Pseudomonadati</taxon>
        <taxon>Pseudomonadota</taxon>
        <taxon>Betaproteobacteria</taxon>
        <taxon>Burkholderiales</taxon>
        <taxon>Sphaerotilaceae</taxon>
        <taxon>Piscinibacter</taxon>
    </lineage>
</organism>
<dbReference type="Pfam" id="PF01471">
    <property type="entry name" value="PG_binding_1"/>
    <property type="match status" value="1"/>
</dbReference>
<dbReference type="KEGG" id="rgu:A4W93_20940"/>
<dbReference type="Pfam" id="PF00182">
    <property type="entry name" value="Glyco_hydro_19"/>
    <property type="match status" value="1"/>
</dbReference>
<accession>A0A1W6LD68</accession>
<dbReference type="GO" id="GO:0004568">
    <property type="term" value="F:chitinase activity"/>
    <property type="evidence" value="ECO:0007669"/>
    <property type="project" value="InterPro"/>
</dbReference>
<keyword evidence="2" id="KW-1185">Reference proteome</keyword>